<evidence type="ECO:0000256" key="8">
    <source>
        <dbReference type="ARBA" id="ARBA00022490"/>
    </source>
</evidence>
<evidence type="ECO:0000259" key="17">
    <source>
        <dbReference type="PROSITE" id="PS51975"/>
    </source>
</evidence>
<dbReference type="InterPro" id="IPR024567">
    <property type="entry name" value="RNase_HII/HIII_dom"/>
</dbReference>
<dbReference type="InterPro" id="IPR036397">
    <property type="entry name" value="RNaseH_sf"/>
</dbReference>
<dbReference type="Gene3D" id="3.30.420.10">
    <property type="entry name" value="Ribonuclease H-like superfamily/Ribonuclease H"/>
    <property type="match status" value="1"/>
</dbReference>
<dbReference type="FunFam" id="3.30.420.10:FF:000006">
    <property type="entry name" value="Ribonuclease HII"/>
    <property type="match status" value="1"/>
</dbReference>
<evidence type="ECO:0000256" key="12">
    <source>
        <dbReference type="ARBA" id="ARBA00022801"/>
    </source>
</evidence>
<comment type="cofactor">
    <cofactor evidence="14 15">
        <name>Mn(2+)</name>
        <dbReference type="ChEBI" id="CHEBI:29035"/>
    </cofactor>
    <cofactor evidence="14 15">
        <name>Mg(2+)</name>
        <dbReference type="ChEBI" id="CHEBI:18420"/>
    </cofactor>
    <text evidence="14 15">Manganese or magnesium. Binds 1 divalent metal ion per monomer in the absence of substrate. May bind a second metal ion after substrate binding.</text>
</comment>
<feature type="domain" description="RNase H type-2" evidence="17">
    <location>
        <begin position="24"/>
        <end position="214"/>
    </location>
</feature>
<dbReference type="CDD" id="cd07182">
    <property type="entry name" value="RNase_HII_bacteria_HII_like"/>
    <property type="match status" value="1"/>
</dbReference>
<evidence type="ECO:0000313" key="18">
    <source>
        <dbReference type="EMBL" id="SFP90091.1"/>
    </source>
</evidence>
<evidence type="ECO:0000256" key="4">
    <source>
        <dbReference type="ARBA" id="ARBA00004496"/>
    </source>
</evidence>
<evidence type="ECO:0000256" key="2">
    <source>
        <dbReference type="ARBA" id="ARBA00001946"/>
    </source>
</evidence>
<dbReference type="RefSeq" id="WP_051456281.1">
    <property type="nucleotide sequence ID" value="NZ_FOXR01000006.1"/>
</dbReference>
<keyword evidence="12 14" id="KW-0378">Hydrolase</keyword>
<dbReference type="GO" id="GO:0030145">
    <property type="term" value="F:manganese ion binding"/>
    <property type="evidence" value="ECO:0007669"/>
    <property type="project" value="UniProtKB-UniRule"/>
</dbReference>
<evidence type="ECO:0000256" key="9">
    <source>
        <dbReference type="ARBA" id="ARBA00022722"/>
    </source>
</evidence>
<dbReference type="EMBL" id="FOXR01000006">
    <property type="protein sequence ID" value="SFP90091.1"/>
    <property type="molecule type" value="Genomic_DNA"/>
</dbReference>
<dbReference type="PANTHER" id="PTHR10954:SF18">
    <property type="entry name" value="RIBONUCLEASE HII"/>
    <property type="match status" value="1"/>
</dbReference>
<evidence type="ECO:0000256" key="15">
    <source>
        <dbReference type="PROSITE-ProRule" id="PRU01319"/>
    </source>
</evidence>
<dbReference type="InterPro" id="IPR022898">
    <property type="entry name" value="RNase_HII"/>
</dbReference>
<comment type="function">
    <text evidence="3 14 16">Endonuclease that specifically degrades the RNA of RNA-DNA hybrids.</text>
</comment>
<reference evidence="18 19" key="1">
    <citation type="submission" date="2016-10" db="EMBL/GenBank/DDBJ databases">
        <authorList>
            <person name="de Groot N.N."/>
        </authorList>
    </citation>
    <scope>NUCLEOTIDE SEQUENCE [LARGE SCALE GENOMIC DNA]</scope>
    <source>
        <strain evidence="18 19">DSM 20678</strain>
    </source>
</reference>
<organism evidence="18 19">
    <name type="scientific">Caldicoprobacter faecalis</name>
    <dbReference type="NCBI Taxonomy" id="937334"/>
    <lineage>
        <taxon>Bacteria</taxon>
        <taxon>Bacillati</taxon>
        <taxon>Bacillota</taxon>
        <taxon>Clostridia</taxon>
        <taxon>Caldicoprobacterales</taxon>
        <taxon>Caldicoprobacteraceae</taxon>
        <taxon>Caldicoprobacter</taxon>
    </lineage>
</organism>
<comment type="cofactor">
    <cofactor evidence="2">
        <name>Mg(2+)</name>
        <dbReference type="ChEBI" id="CHEBI:18420"/>
    </cofactor>
</comment>
<dbReference type="PANTHER" id="PTHR10954">
    <property type="entry name" value="RIBONUCLEASE H2 SUBUNIT A"/>
    <property type="match status" value="1"/>
</dbReference>
<keyword evidence="10 14" id="KW-0479">Metal-binding</keyword>
<dbReference type="STRING" id="937334.SAMN05444406_10623"/>
<evidence type="ECO:0000313" key="19">
    <source>
        <dbReference type="Proteomes" id="UP000198577"/>
    </source>
</evidence>
<evidence type="ECO:0000256" key="7">
    <source>
        <dbReference type="ARBA" id="ARBA00019179"/>
    </source>
</evidence>
<dbReference type="InterPro" id="IPR012337">
    <property type="entry name" value="RNaseH-like_sf"/>
</dbReference>
<feature type="binding site" evidence="14 15">
    <location>
        <position position="31"/>
    </location>
    <ligand>
        <name>a divalent metal cation</name>
        <dbReference type="ChEBI" id="CHEBI:60240"/>
    </ligand>
</feature>
<dbReference type="NCBIfam" id="NF000595">
    <property type="entry name" value="PRK00015.1-3"/>
    <property type="match status" value="1"/>
</dbReference>
<dbReference type="InterPro" id="IPR001352">
    <property type="entry name" value="RNase_HII/HIII"/>
</dbReference>
<sequence length="214" mass="23651">MAVEISAKTGISFEDIKFWNMGYSLIGGVDEVGRGPLAGPVVAACVILPKGMLIEGIVDSSFAIRDSKRLSPAKREKLYDIIMSKAIAVGIGRVEPEEIDRINILNAARKAMEQAIASCHPNPDCLLIDALELKNCTIPQFPLIKGDVRSQAIAAASIIAKVTRDREMIKWAHIYPQYGFENHKGYGTKQHIESIKKFGLSPIHRKTFCTKFIR</sequence>
<evidence type="ECO:0000256" key="3">
    <source>
        <dbReference type="ARBA" id="ARBA00004065"/>
    </source>
</evidence>
<dbReference type="OrthoDB" id="9803420at2"/>
<evidence type="ECO:0000256" key="11">
    <source>
        <dbReference type="ARBA" id="ARBA00022759"/>
    </source>
</evidence>
<keyword evidence="13 14" id="KW-0464">Manganese</keyword>
<evidence type="ECO:0000256" key="10">
    <source>
        <dbReference type="ARBA" id="ARBA00022723"/>
    </source>
</evidence>
<evidence type="ECO:0000256" key="1">
    <source>
        <dbReference type="ARBA" id="ARBA00000077"/>
    </source>
</evidence>
<dbReference type="SUPFAM" id="SSF53098">
    <property type="entry name" value="Ribonuclease H-like"/>
    <property type="match status" value="1"/>
</dbReference>
<dbReference type="PROSITE" id="PS51975">
    <property type="entry name" value="RNASE_H_2"/>
    <property type="match status" value="1"/>
</dbReference>
<dbReference type="EC" id="3.1.26.4" evidence="6 14"/>
<gene>
    <name evidence="14" type="primary">rnhB</name>
    <name evidence="18" type="ORF">SAMN05444406_10623</name>
</gene>
<dbReference type="GO" id="GO:0004523">
    <property type="term" value="F:RNA-DNA hybrid ribonuclease activity"/>
    <property type="evidence" value="ECO:0007669"/>
    <property type="project" value="UniProtKB-UniRule"/>
</dbReference>
<keyword evidence="19" id="KW-1185">Reference proteome</keyword>
<comment type="similarity">
    <text evidence="5 14 16">Belongs to the RNase HII family.</text>
</comment>
<dbReference type="GO" id="GO:0005737">
    <property type="term" value="C:cytoplasm"/>
    <property type="evidence" value="ECO:0007669"/>
    <property type="project" value="UniProtKB-SubCell"/>
</dbReference>
<comment type="catalytic activity">
    <reaction evidence="1 14 15 16">
        <text>Endonucleolytic cleavage to 5'-phosphomonoester.</text>
        <dbReference type="EC" id="3.1.26.4"/>
    </reaction>
</comment>
<keyword evidence="11 14" id="KW-0255">Endonuclease</keyword>
<proteinExistence type="inferred from homology"/>
<protein>
    <recommendedName>
        <fullName evidence="7 14">Ribonuclease HII</fullName>
        <shortName evidence="14">RNase HII</shortName>
        <ecNumber evidence="6 14">3.1.26.4</ecNumber>
    </recommendedName>
</protein>
<comment type="subcellular location">
    <subcellularLocation>
        <location evidence="4 14">Cytoplasm</location>
    </subcellularLocation>
</comment>
<dbReference type="Proteomes" id="UP000198577">
    <property type="component" value="Unassembled WGS sequence"/>
</dbReference>
<dbReference type="AlphaFoldDB" id="A0A1I5U4A7"/>
<dbReference type="Pfam" id="PF01351">
    <property type="entry name" value="RNase_HII"/>
    <property type="match status" value="1"/>
</dbReference>
<keyword evidence="9 14" id="KW-0540">Nuclease</keyword>
<dbReference type="HAMAP" id="MF_00052_B">
    <property type="entry name" value="RNase_HII_B"/>
    <property type="match status" value="1"/>
</dbReference>
<evidence type="ECO:0000256" key="16">
    <source>
        <dbReference type="RuleBase" id="RU003515"/>
    </source>
</evidence>
<evidence type="ECO:0000256" key="6">
    <source>
        <dbReference type="ARBA" id="ARBA00012180"/>
    </source>
</evidence>
<dbReference type="GO" id="GO:0003723">
    <property type="term" value="F:RNA binding"/>
    <property type="evidence" value="ECO:0007669"/>
    <property type="project" value="UniProtKB-UniRule"/>
</dbReference>
<feature type="binding site" evidence="14 15">
    <location>
        <position position="30"/>
    </location>
    <ligand>
        <name>a divalent metal cation</name>
        <dbReference type="ChEBI" id="CHEBI:60240"/>
    </ligand>
</feature>
<keyword evidence="8 14" id="KW-0963">Cytoplasm</keyword>
<dbReference type="GO" id="GO:0043137">
    <property type="term" value="P:DNA replication, removal of RNA primer"/>
    <property type="evidence" value="ECO:0007669"/>
    <property type="project" value="TreeGrafter"/>
</dbReference>
<feature type="binding site" evidence="14 15">
    <location>
        <position position="129"/>
    </location>
    <ligand>
        <name>a divalent metal cation</name>
        <dbReference type="ChEBI" id="CHEBI:60240"/>
    </ligand>
</feature>
<dbReference type="GO" id="GO:0006298">
    <property type="term" value="P:mismatch repair"/>
    <property type="evidence" value="ECO:0007669"/>
    <property type="project" value="TreeGrafter"/>
</dbReference>
<dbReference type="GO" id="GO:0032299">
    <property type="term" value="C:ribonuclease H2 complex"/>
    <property type="evidence" value="ECO:0007669"/>
    <property type="project" value="TreeGrafter"/>
</dbReference>
<evidence type="ECO:0000256" key="13">
    <source>
        <dbReference type="ARBA" id="ARBA00023211"/>
    </source>
</evidence>
<evidence type="ECO:0000256" key="5">
    <source>
        <dbReference type="ARBA" id="ARBA00007383"/>
    </source>
</evidence>
<accession>A0A1I5U4A7</accession>
<name>A0A1I5U4A7_9FIRM</name>
<evidence type="ECO:0000256" key="14">
    <source>
        <dbReference type="HAMAP-Rule" id="MF_00052"/>
    </source>
</evidence>
<dbReference type="NCBIfam" id="NF000594">
    <property type="entry name" value="PRK00015.1-1"/>
    <property type="match status" value="1"/>
</dbReference>